<organism evidence="3 4">
    <name type="scientific">Geodermatophilus normandii</name>
    <dbReference type="NCBI Taxonomy" id="1137989"/>
    <lineage>
        <taxon>Bacteria</taxon>
        <taxon>Bacillati</taxon>
        <taxon>Actinomycetota</taxon>
        <taxon>Actinomycetes</taxon>
        <taxon>Geodermatophilales</taxon>
        <taxon>Geodermatophilaceae</taxon>
        <taxon>Geodermatophilus</taxon>
    </lineage>
</organism>
<gene>
    <name evidence="3" type="ORF">GCU54_19565</name>
</gene>
<dbReference type="PANTHER" id="PTHR43190:SF3">
    <property type="entry name" value="N-ACETYL-D-GLUCOSAMINE KINASE"/>
    <property type="match status" value="1"/>
</dbReference>
<accession>A0A6P0GME2</accession>
<dbReference type="Pfam" id="PF01869">
    <property type="entry name" value="BcrAD_BadFG"/>
    <property type="match status" value="1"/>
</dbReference>
<dbReference type="InterPro" id="IPR052519">
    <property type="entry name" value="Euk-type_GlcNAc_Kinase"/>
</dbReference>
<dbReference type="EMBL" id="JAAGWE010000035">
    <property type="protein sequence ID" value="NEM08172.1"/>
    <property type="molecule type" value="Genomic_DNA"/>
</dbReference>
<dbReference type="Proteomes" id="UP000471126">
    <property type="component" value="Unassembled WGS sequence"/>
</dbReference>
<feature type="compositionally biased region" description="Basic and acidic residues" evidence="1">
    <location>
        <begin position="277"/>
        <end position="300"/>
    </location>
</feature>
<dbReference type="InterPro" id="IPR002731">
    <property type="entry name" value="ATPase_BadF"/>
</dbReference>
<dbReference type="AlphaFoldDB" id="A0A6P0GME2"/>
<feature type="region of interest" description="Disordered" evidence="1">
    <location>
        <begin position="276"/>
        <end position="300"/>
    </location>
</feature>
<protein>
    <recommendedName>
        <fullName evidence="2">ATPase BadF/BadG/BcrA/BcrD type domain-containing protein</fullName>
    </recommendedName>
</protein>
<dbReference type="InterPro" id="IPR043129">
    <property type="entry name" value="ATPase_NBD"/>
</dbReference>
<proteinExistence type="predicted"/>
<evidence type="ECO:0000313" key="4">
    <source>
        <dbReference type="Proteomes" id="UP000471126"/>
    </source>
</evidence>
<dbReference type="RefSeq" id="WP_163478228.1">
    <property type="nucleotide sequence ID" value="NZ_JAAGWE010000035.1"/>
</dbReference>
<dbReference type="PANTHER" id="PTHR43190">
    <property type="entry name" value="N-ACETYL-D-GLUCOSAMINE KINASE"/>
    <property type="match status" value="1"/>
</dbReference>
<dbReference type="Gene3D" id="3.30.420.40">
    <property type="match status" value="2"/>
</dbReference>
<reference evidence="3 4" key="1">
    <citation type="submission" date="2019-12" db="EMBL/GenBank/DDBJ databases">
        <title>WGS of CPCC 203550 I12A-02606.</title>
        <authorList>
            <person name="Jiang Z."/>
        </authorList>
    </citation>
    <scope>NUCLEOTIDE SEQUENCE [LARGE SCALE GENOMIC DNA]</scope>
    <source>
        <strain evidence="3 4">I12A-02606</strain>
    </source>
</reference>
<dbReference type="SUPFAM" id="SSF53067">
    <property type="entry name" value="Actin-like ATPase domain"/>
    <property type="match status" value="2"/>
</dbReference>
<evidence type="ECO:0000259" key="2">
    <source>
        <dbReference type="Pfam" id="PF01869"/>
    </source>
</evidence>
<name>A0A6P0GME2_9ACTN</name>
<comment type="caution">
    <text evidence="3">The sequence shown here is derived from an EMBL/GenBank/DDBJ whole genome shotgun (WGS) entry which is preliminary data.</text>
</comment>
<evidence type="ECO:0000256" key="1">
    <source>
        <dbReference type="SAM" id="MobiDB-lite"/>
    </source>
</evidence>
<sequence>MGPHVATIVALDAGGTSTRARGVRDGRVVHEGVGGPGNPRTVKGDELVASYTEAFAGCPVADLVVACVAGAGTLDMRAVVEDVVSSLQPGACVHVVPDYVAAWRAVSPIADVAVIAGTGSVVCTPDDSGGWDVSGGRGWILGDHGSAARLGQALLGWYAESPSELPEWVRSELRTRYGSSDWHWLVRILHEGSAPASLLSRGAPILTALADQRHPRATEILRTEMALLAAMTSQHVTRLLGAEAPLRVGLVGGVWRAPSAVTAFAEALSSQHPTLRLADDRPRDPLDGAESLAHDLRVTS</sequence>
<feature type="domain" description="ATPase BadF/BadG/BcrA/BcrD type" evidence="2">
    <location>
        <begin position="11"/>
        <end position="274"/>
    </location>
</feature>
<evidence type="ECO:0000313" key="3">
    <source>
        <dbReference type="EMBL" id="NEM08172.1"/>
    </source>
</evidence>